<feature type="transmembrane region" description="Helical" evidence="8">
    <location>
        <begin position="213"/>
        <end position="230"/>
    </location>
</feature>
<dbReference type="AlphaFoldDB" id="A0A4U6UW97"/>
<evidence type="ECO:0000259" key="9">
    <source>
        <dbReference type="Pfam" id="PF00892"/>
    </source>
</evidence>
<evidence type="ECO:0000256" key="2">
    <source>
        <dbReference type="ARBA" id="ARBA00007635"/>
    </source>
</evidence>
<comment type="subcellular location">
    <subcellularLocation>
        <location evidence="1">Cell membrane</location>
        <topology evidence="1">Multi-pass membrane protein</topology>
    </subcellularLocation>
</comment>
<keyword evidence="5 8" id="KW-1133">Transmembrane helix</keyword>
<evidence type="ECO:0000256" key="5">
    <source>
        <dbReference type="ARBA" id="ARBA00022989"/>
    </source>
</evidence>
<dbReference type="PANTHER" id="PTHR42920:SF7">
    <property type="entry name" value="EAMA DOMAIN-CONTAINING PROTEIN"/>
    <property type="match status" value="1"/>
</dbReference>
<gene>
    <name evidence="10" type="ORF">SEVIR_4G197900v2</name>
</gene>
<evidence type="ECO:0000256" key="6">
    <source>
        <dbReference type="ARBA" id="ARBA00023136"/>
    </source>
</evidence>
<evidence type="ECO:0000256" key="3">
    <source>
        <dbReference type="ARBA" id="ARBA00022475"/>
    </source>
</evidence>
<dbReference type="InterPro" id="IPR037185">
    <property type="entry name" value="EmrE-like"/>
</dbReference>
<feature type="domain" description="EamA" evidence="9">
    <location>
        <begin position="262"/>
        <end position="412"/>
    </location>
</feature>
<protein>
    <recommendedName>
        <fullName evidence="9">EamA domain-containing protein</fullName>
    </recommendedName>
</protein>
<reference evidence="10" key="1">
    <citation type="submission" date="2019-03" db="EMBL/GenBank/DDBJ databases">
        <title>WGS assembly of Setaria viridis.</title>
        <authorList>
            <person name="Huang P."/>
            <person name="Jenkins J."/>
            <person name="Grimwood J."/>
            <person name="Barry K."/>
            <person name="Healey A."/>
            <person name="Mamidi S."/>
            <person name="Sreedasyam A."/>
            <person name="Shu S."/>
            <person name="Feldman M."/>
            <person name="Wu J."/>
            <person name="Yu Y."/>
            <person name="Chen C."/>
            <person name="Johnson J."/>
            <person name="Rokhsar D."/>
            <person name="Baxter I."/>
            <person name="Schmutz J."/>
            <person name="Brutnell T."/>
            <person name="Kellogg E."/>
        </authorList>
    </citation>
    <scope>NUCLEOTIDE SEQUENCE [LARGE SCALE GENOMIC DNA]</scope>
</reference>
<sequence>MLLPKLPSPSRPWRPCLLPGAPPPRPLPCPRISARTLPGRRHPLSATASSSGDSPLPPAKPSASKKSPDEIGRWKAVPPGMRESVAVHESEDPSTPPAPRTALWSARRRARAAWRKMASWVPRKARSVMLLNLVTLIFASNISVVKEAETLLDPDLFNMLRFTIAAIPFVPLLLKSLRDMQIFVRGLELGIWVSLAYLAQAIGLVTADAGRTSFISALTVIIVPFLDGLVGAEVPPYTWFGALLSLLGVAMLELSGSPPCVGDLLNLMSAFSFAIHMLRTEHISRNMKKENFLTLVGCEVFVVAIISAATYILKCFIWNVQHWNFKSWPPTELFGMAMSLPWPAILYTGIFSTSFCLWAEVAAMRDVSATETAIIYGLEPVWGAAFAWAMLGERWGMTGFVGGIFIIVGSLMAQIFGSIPDTSGGDTYQLNS</sequence>
<feature type="transmembrane region" description="Helical" evidence="8">
    <location>
        <begin position="125"/>
        <end position="144"/>
    </location>
</feature>
<feature type="transmembrane region" description="Helical" evidence="8">
    <location>
        <begin position="186"/>
        <end position="207"/>
    </location>
</feature>
<evidence type="ECO:0000313" key="11">
    <source>
        <dbReference type="Proteomes" id="UP000298652"/>
    </source>
</evidence>
<dbReference type="InterPro" id="IPR051258">
    <property type="entry name" value="Diverse_Substrate_Transporter"/>
</dbReference>
<accession>A0A4U6UW97</accession>
<feature type="transmembrane region" description="Helical" evidence="8">
    <location>
        <begin position="156"/>
        <end position="174"/>
    </location>
</feature>
<dbReference type="InterPro" id="IPR000620">
    <property type="entry name" value="EamA_dom"/>
</dbReference>
<dbReference type="OMA" id="LMFHENE"/>
<feature type="transmembrane region" description="Helical" evidence="8">
    <location>
        <begin position="397"/>
        <end position="416"/>
    </location>
</feature>
<dbReference type="PANTHER" id="PTHR42920">
    <property type="entry name" value="OS03G0707200 PROTEIN-RELATED"/>
    <property type="match status" value="1"/>
</dbReference>
<feature type="compositionally biased region" description="Pro residues" evidence="7">
    <location>
        <begin position="20"/>
        <end position="29"/>
    </location>
</feature>
<keyword evidence="6 8" id="KW-0472">Membrane</keyword>
<feature type="compositionally biased region" description="Pro residues" evidence="7">
    <location>
        <begin position="1"/>
        <end position="12"/>
    </location>
</feature>
<evidence type="ECO:0000256" key="8">
    <source>
        <dbReference type="SAM" id="Phobius"/>
    </source>
</evidence>
<feature type="domain" description="EamA" evidence="9">
    <location>
        <begin position="128"/>
        <end position="252"/>
    </location>
</feature>
<dbReference type="Pfam" id="PF00892">
    <property type="entry name" value="EamA"/>
    <property type="match status" value="2"/>
</dbReference>
<keyword evidence="11" id="KW-1185">Reference proteome</keyword>
<evidence type="ECO:0000256" key="4">
    <source>
        <dbReference type="ARBA" id="ARBA00022692"/>
    </source>
</evidence>
<dbReference type="Proteomes" id="UP000298652">
    <property type="component" value="Chromosome 4"/>
</dbReference>
<dbReference type="Gramene" id="TKW20900">
    <property type="protein sequence ID" value="TKW20900"/>
    <property type="gene ID" value="SEVIR_4G197900v2"/>
</dbReference>
<dbReference type="GO" id="GO:0005886">
    <property type="term" value="C:plasma membrane"/>
    <property type="evidence" value="ECO:0007669"/>
    <property type="project" value="UniProtKB-SubCell"/>
</dbReference>
<organism evidence="10 11">
    <name type="scientific">Setaria viridis</name>
    <name type="common">Green bristlegrass</name>
    <name type="synonym">Setaria italica subsp. viridis</name>
    <dbReference type="NCBI Taxonomy" id="4556"/>
    <lineage>
        <taxon>Eukaryota</taxon>
        <taxon>Viridiplantae</taxon>
        <taxon>Streptophyta</taxon>
        <taxon>Embryophyta</taxon>
        <taxon>Tracheophyta</taxon>
        <taxon>Spermatophyta</taxon>
        <taxon>Magnoliopsida</taxon>
        <taxon>Liliopsida</taxon>
        <taxon>Poales</taxon>
        <taxon>Poaceae</taxon>
        <taxon>PACMAD clade</taxon>
        <taxon>Panicoideae</taxon>
        <taxon>Panicodae</taxon>
        <taxon>Paniceae</taxon>
        <taxon>Cenchrinae</taxon>
        <taxon>Setaria</taxon>
    </lineage>
</organism>
<dbReference type="SUPFAM" id="SSF103481">
    <property type="entry name" value="Multidrug resistance efflux transporter EmrE"/>
    <property type="match status" value="2"/>
</dbReference>
<keyword evidence="3" id="KW-1003">Cell membrane</keyword>
<name>A0A4U6UW97_SETVI</name>
<feature type="transmembrane region" description="Helical" evidence="8">
    <location>
        <begin position="340"/>
        <end position="361"/>
    </location>
</feature>
<evidence type="ECO:0000313" key="10">
    <source>
        <dbReference type="EMBL" id="TKW20900.1"/>
    </source>
</evidence>
<keyword evidence="4 8" id="KW-0812">Transmembrane</keyword>
<feature type="transmembrane region" description="Helical" evidence="8">
    <location>
        <begin position="261"/>
        <end position="280"/>
    </location>
</feature>
<proteinExistence type="inferred from homology"/>
<evidence type="ECO:0000256" key="7">
    <source>
        <dbReference type="SAM" id="MobiDB-lite"/>
    </source>
</evidence>
<comment type="similarity">
    <text evidence="2">Belongs to the drug/metabolite transporter (DMT) superfamily. Plant drug/metabolite exporter (P-DME) (TC 2.A.7.4) family.</text>
</comment>
<feature type="transmembrane region" description="Helical" evidence="8">
    <location>
        <begin position="292"/>
        <end position="320"/>
    </location>
</feature>
<evidence type="ECO:0000256" key="1">
    <source>
        <dbReference type="ARBA" id="ARBA00004651"/>
    </source>
</evidence>
<dbReference type="EMBL" id="CM016555">
    <property type="protein sequence ID" value="TKW20900.1"/>
    <property type="molecule type" value="Genomic_DNA"/>
</dbReference>
<feature type="region of interest" description="Disordered" evidence="7">
    <location>
        <begin position="1"/>
        <end position="102"/>
    </location>
</feature>